<dbReference type="Gene3D" id="3.90.640.10">
    <property type="entry name" value="Actin, Chain A, domain 4"/>
    <property type="match status" value="1"/>
</dbReference>
<dbReference type="InterPro" id="IPR043129">
    <property type="entry name" value="ATPase_NBD"/>
</dbReference>
<keyword evidence="2" id="KW-1185">Reference proteome</keyword>
<protein>
    <recommendedName>
        <fullName evidence="3">Actin</fullName>
    </recommendedName>
</protein>
<dbReference type="InterPro" id="IPR004000">
    <property type="entry name" value="Actin"/>
</dbReference>
<evidence type="ECO:0000313" key="1">
    <source>
        <dbReference type="EMBL" id="RCN30361.1"/>
    </source>
</evidence>
<comment type="caution">
    <text evidence="1">The sequence shown here is derived from an EMBL/GenBank/DDBJ whole genome shotgun (WGS) entry which is preliminary data.</text>
</comment>
<dbReference type="EMBL" id="JOJR01001580">
    <property type="protein sequence ID" value="RCN30361.1"/>
    <property type="molecule type" value="Genomic_DNA"/>
</dbReference>
<sequence>VPSVLFIPSHLAATFPYNTDYALVVDVGYAETVAVPIAEGVTMLSCWEVSNIGARKLEDRVRELLRKHGRIEKWNEVCEIKDEDWNLIEEANIVEDICVRFVFCSPFDRGQAIQAQGAEHGLPPIKSVKLPLGADFLIVPGFIRIQKSGSRSCVWLCRRCLAALLGPRHCRTAHTSSSSLMETMYFAHHHVTLALKTHLQAELAEDAKASPSKMKQCESIRFYRFKDQSAEIYLPWLGGSLFGALQDAVQLRSITRETWIEERNIPDWTDYVRHGIPCGRPELER</sequence>
<proteinExistence type="predicted"/>
<dbReference type="STRING" id="29170.A0A368FDU6"/>
<evidence type="ECO:0000313" key="2">
    <source>
        <dbReference type="Proteomes" id="UP000252519"/>
    </source>
</evidence>
<feature type="non-terminal residue" evidence="1">
    <location>
        <position position="1"/>
    </location>
</feature>
<organism evidence="1 2">
    <name type="scientific">Ancylostoma caninum</name>
    <name type="common">Dog hookworm</name>
    <dbReference type="NCBI Taxonomy" id="29170"/>
    <lineage>
        <taxon>Eukaryota</taxon>
        <taxon>Metazoa</taxon>
        <taxon>Ecdysozoa</taxon>
        <taxon>Nematoda</taxon>
        <taxon>Chromadorea</taxon>
        <taxon>Rhabditida</taxon>
        <taxon>Rhabditina</taxon>
        <taxon>Rhabditomorpha</taxon>
        <taxon>Strongyloidea</taxon>
        <taxon>Ancylostomatidae</taxon>
        <taxon>Ancylostomatinae</taxon>
        <taxon>Ancylostoma</taxon>
    </lineage>
</organism>
<dbReference type="Gene3D" id="3.30.420.40">
    <property type="match status" value="1"/>
</dbReference>
<accession>A0A368FDU6</accession>
<name>A0A368FDU6_ANCCA</name>
<dbReference type="SUPFAM" id="SSF53067">
    <property type="entry name" value="Actin-like ATPase domain"/>
    <property type="match status" value="1"/>
</dbReference>
<dbReference type="Pfam" id="PF00022">
    <property type="entry name" value="Actin"/>
    <property type="match status" value="1"/>
</dbReference>
<dbReference type="AlphaFoldDB" id="A0A368FDU6"/>
<dbReference type="Proteomes" id="UP000252519">
    <property type="component" value="Unassembled WGS sequence"/>
</dbReference>
<reference evidence="1 2" key="1">
    <citation type="submission" date="2014-10" db="EMBL/GenBank/DDBJ databases">
        <title>Draft genome of the hookworm Ancylostoma caninum.</title>
        <authorList>
            <person name="Mitreva M."/>
        </authorList>
    </citation>
    <scope>NUCLEOTIDE SEQUENCE [LARGE SCALE GENOMIC DNA]</scope>
    <source>
        <strain evidence="1 2">Baltimore</strain>
    </source>
</reference>
<evidence type="ECO:0008006" key="3">
    <source>
        <dbReference type="Google" id="ProtNLM"/>
    </source>
</evidence>
<dbReference type="OrthoDB" id="337660at2759"/>
<gene>
    <name evidence="1" type="ORF">ANCCAN_23865</name>
</gene>